<sequence>MADDSTKKTEKKAKKAAMPDVPPETEEAKTLPSAHEIREAKKAQLVAWAEEFGLSTEGKVDELRKRLVKYTEKQAKEEAPPKEAPPPKPEAKPAKKERKAAKPKEAEEEAEYEPKAKPKLDPRMKKLLALRAAKSAQRPKFRRQEWFRYRRLGEKWRKPAGGQSKLRRHFGYRWNIPSIGYRGPREVRGLHPSGFQEVLVHTVRQLEGLDPARQAVRVAHGVGTRKRELIEKACDEKDLRVLNRMVTE</sequence>
<dbReference type="InterPro" id="IPR018263">
    <property type="entry name" value="Ribosomal_eL32_CS"/>
</dbReference>
<comment type="similarity">
    <text evidence="1">Belongs to the eukaryotic ribosomal protein eL32 family.</text>
</comment>
<evidence type="ECO:0000256" key="3">
    <source>
        <dbReference type="ARBA" id="ARBA00023274"/>
    </source>
</evidence>
<feature type="compositionally biased region" description="Basic and acidic residues" evidence="6">
    <location>
        <begin position="72"/>
        <end position="81"/>
    </location>
</feature>
<dbReference type="GO" id="GO:0022625">
    <property type="term" value="C:cytosolic large ribosomal subunit"/>
    <property type="evidence" value="ECO:0007669"/>
    <property type="project" value="TreeGrafter"/>
</dbReference>
<evidence type="ECO:0000256" key="5">
    <source>
        <dbReference type="ARBA" id="ARBA00035377"/>
    </source>
</evidence>
<keyword evidence="3" id="KW-0687">Ribonucleoprotein</keyword>
<dbReference type="CDD" id="cd00513">
    <property type="entry name" value="Ribosomal_L32_L32e"/>
    <property type="match status" value="1"/>
</dbReference>
<feature type="compositionally biased region" description="Basic and acidic residues" evidence="6">
    <location>
        <begin position="112"/>
        <end position="121"/>
    </location>
</feature>
<dbReference type="Pfam" id="PF01655">
    <property type="entry name" value="Ribosomal_L32e"/>
    <property type="match status" value="1"/>
</dbReference>
<dbReference type="NCBIfam" id="NF006332">
    <property type="entry name" value="PRK08562.1"/>
    <property type="match status" value="1"/>
</dbReference>
<dbReference type="InterPro" id="IPR001515">
    <property type="entry name" value="Ribosomal_eL32"/>
</dbReference>
<dbReference type="PANTHER" id="PTHR23413">
    <property type="entry name" value="60S RIBOSOMAL PROTEIN L32 AND DNA-DIRECTED RNA POLYMERASE II, SUBUNIT N"/>
    <property type="match status" value="1"/>
</dbReference>
<dbReference type="InterPro" id="IPR036351">
    <property type="entry name" value="Ribosomal_eL32_sf"/>
</dbReference>
<protein>
    <recommendedName>
        <fullName evidence="4">Large ribosomal subunit protein eL32</fullName>
    </recommendedName>
    <alternativeName>
        <fullName evidence="5">50S ribosomal protein L32e</fullName>
    </alternativeName>
</protein>
<feature type="region of interest" description="Disordered" evidence="6">
    <location>
        <begin position="1"/>
        <end position="36"/>
    </location>
</feature>
<evidence type="ECO:0000313" key="7">
    <source>
        <dbReference type="EMBL" id="AKQ03185.1"/>
    </source>
</evidence>
<dbReference type="PROSITE" id="PS00580">
    <property type="entry name" value="RIBOSOMAL_L32E"/>
    <property type="match status" value="1"/>
</dbReference>
<dbReference type="PANTHER" id="PTHR23413:SF1">
    <property type="entry name" value="RIBOSOMAL PROTEIN L32"/>
    <property type="match status" value="1"/>
</dbReference>
<dbReference type="SMART" id="SM01393">
    <property type="entry name" value="Ribosomal_L32e"/>
    <property type="match status" value="1"/>
</dbReference>
<dbReference type="EMBL" id="KT007008">
    <property type="protein sequence ID" value="AKQ03185.1"/>
    <property type="molecule type" value="Genomic_DNA"/>
</dbReference>
<evidence type="ECO:0000256" key="2">
    <source>
        <dbReference type="ARBA" id="ARBA00022980"/>
    </source>
</evidence>
<dbReference type="GO" id="GO:0006412">
    <property type="term" value="P:translation"/>
    <property type="evidence" value="ECO:0007669"/>
    <property type="project" value="InterPro"/>
</dbReference>
<accession>A0A0H4T8S7</accession>
<evidence type="ECO:0000256" key="1">
    <source>
        <dbReference type="ARBA" id="ARBA00008431"/>
    </source>
</evidence>
<name>A0A0H4T8S7_9EURY</name>
<evidence type="ECO:0000256" key="6">
    <source>
        <dbReference type="SAM" id="MobiDB-lite"/>
    </source>
</evidence>
<keyword evidence="2 7" id="KW-0689">Ribosomal protein</keyword>
<dbReference type="GO" id="GO:0003735">
    <property type="term" value="F:structural constituent of ribosome"/>
    <property type="evidence" value="ECO:0007669"/>
    <property type="project" value="InterPro"/>
</dbReference>
<proteinExistence type="inferred from homology"/>
<dbReference type="SUPFAM" id="SSF52042">
    <property type="entry name" value="Ribosomal protein L32e"/>
    <property type="match status" value="1"/>
</dbReference>
<feature type="compositionally biased region" description="Basic and acidic residues" evidence="6">
    <location>
        <begin position="89"/>
        <end position="105"/>
    </location>
</feature>
<evidence type="ECO:0000256" key="4">
    <source>
        <dbReference type="ARBA" id="ARBA00035229"/>
    </source>
</evidence>
<dbReference type="InterPro" id="IPR023654">
    <property type="entry name" value="Ribosomal_eL32_arc"/>
</dbReference>
<dbReference type="AlphaFoldDB" id="A0A0H4T8S7"/>
<feature type="region of interest" description="Disordered" evidence="6">
    <location>
        <begin position="72"/>
        <end position="121"/>
    </location>
</feature>
<reference evidence="7" key="1">
    <citation type="journal article" date="2015" name="ISME J.">
        <title>Aquifer environment selects for microbial species cohorts in sediment and groundwater.</title>
        <authorList>
            <person name="Hug L.A."/>
            <person name="Thomas B.C."/>
            <person name="Brown C.T."/>
            <person name="Frischkorn K.R."/>
            <person name="Williams K.H."/>
            <person name="Tringe S.G."/>
            <person name="Banfield J.F."/>
        </authorList>
    </citation>
    <scope>NUCLEOTIDE SEQUENCE</scope>
</reference>
<organism evidence="7">
    <name type="scientific">uncultured euryarchaeote Rifle_16ft_4_minimus_37884</name>
    <dbReference type="NCBI Taxonomy" id="1665196"/>
    <lineage>
        <taxon>Archaea</taxon>
        <taxon>Methanobacteriati</taxon>
        <taxon>Methanobacteriota</taxon>
        <taxon>environmental samples</taxon>
    </lineage>
</organism>